<dbReference type="InterPro" id="IPR020846">
    <property type="entry name" value="MFS_dom"/>
</dbReference>
<name>A0AB39CFY9_9BURK</name>
<keyword evidence="2 5" id="KW-0812">Transmembrane</keyword>
<dbReference type="PROSITE" id="PS00216">
    <property type="entry name" value="SUGAR_TRANSPORT_1"/>
    <property type="match status" value="1"/>
</dbReference>
<dbReference type="InterPro" id="IPR005829">
    <property type="entry name" value="Sugar_transporter_CS"/>
</dbReference>
<feature type="transmembrane region" description="Helical" evidence="5">
    <location>
        <begin position="224"/>
        <end position="247"/>
    </location>
</feature>
<dbReference type="GO" id="GO:0016020">
    <property type="term" value="C:membrane"/>
    <property type="evidence" value="ECO:0007669"/>
    <property type="project" value="UniProtKB-SubCell"/>
</dbReference>
<dbReference type="EMBL" id="CP158252">
    <property type="protein sequence ID" value="XDJ40823.1"/>
    <property type="molecule type" value="Genomic_DNA"/>
</dbReference>
<dbReference type="CDD" id="cd17370">
    <property type="entry name" value="MFS_MJ1317_like"/>
    <property type="match status" value="1"/>
</dbReference>
<gene>
    <name evidence="7" type="ORF">ABRY99_07580</name>
</gene>
<feature type="domain" description="Major facilitator superfamily (MFS) profile" evidence="6">
    <location>
        <begin position="19"/>
        <end position="402"/>
    </location>
</feature>
<dbReference type="PROSITE" id="PS50850">
    <property type="entry name" value="MFS"/>
    <property type="match status" value="1"/>
</dbReference>
<evidence type="ECO:0000256" key="5">
    <source>
        <dbReference type="SAM" id="Phobius"/>
    </source>
</evidence>
<accession>A0AB39CFY9</accession>
<evidence type="ECO:0000259" key="6">
    <source>
        <dbReference type="PROSITE" id="PS50850"/>
    </source>
</evidence>
<evidence type="ECO:0000313" key="7">
    <source>
        <dbReference type="EMBL" id="XDJ40823.1"/>
    </source>
</evidence>
<organism evidence="7">
    <name type="scientific">Castellaniella ginsengisoli</name>
    <dbReference type="NCBI Taxonomy" id="546114"/>
    <lineage>
        <taxon>Bacteria</taxon>
        <taxon>Pseudomonadati</taxon>
        <taxon>Pseudomonadota</taxon>
        <taxon>Betaproteobacteria</taxon>
        <taxon>Burkholderiales</taxon>
        <taxon>Alcaligenaceae</taxon>
        <taxon>Castellaniella</taxon>
    </lineage>
</organism>
<evidence type="ECO:0000256" key="4">
    <source>
        <dbReference type="ARBA" id="ARBA00023136"/>
    </source>
</evidence>
<feature type="transmembrane region" description="Helical" evidence="5">
    <location>
        <begin position="349"/>
        <end position="374"/>
    </location>
</feature>
<feature type="transmembrane region" description="Helical" evidence="5">
    <location>
        <begin position="287"/>
        <end position="306"/>
    </location>
</feature>
<dbReference type="InterPro" id="IPR036259">
    <property type="entry name" value="MFS_trans_sf"/>
</dbReference>
<dbReference type="SUPFAM" id="SSF103473">
    <property type="entry name" value="MFS general substrate transporter"/>
    <property type="match status" value="1"/>
</dbReference>
<evidence type="ECO:0000256" key="3">
    <source>
        <dbReference type="ARBA" id="ARBA00022989"/>
    </source>
</evidence>
<dbReference type="RefSeq" id="WP_368642901.1">
    <property type="nucleotide sequence ID" value="NZ_CP158252.1"/>
</dbReference>
<feature type="transmembrane region" description="Helical" evidence="5">
    <location>
        <begin position="380"/>
        <end position="400"/>
    </location>
</feature>
<dbReference type="Gene3D" id="1.20.1250.20">
    <property type="entry name" value="MFS general substrate transporter like domains"/>
    <property type="match status" value="1"/>
</dbReference>
<dbReference type="Pfam" id="PF07690">
    <property type="entry name" value="MFS_1"/>
    <property type="match status" value="1"/>
</dbReference>
<evidence type="ECO:0000256" key="2">
    <source>
        <dbReference type="ARBA" id="ARBA00022692"/>
    </source>
</evidence>
<reference evidence="7" key="1">
    <citation type="submission" date="2024-05" db="EMBL/GenBank/DDBJ databases">
        <authorList>
            <person name="Luo Y.-C."/>
            <person name="Nicholds J."/>
            <person name="Mortimer T."/>
            <person name="Maboni G."/>
        </authorList>
    </citation>
    <scope>NUCLEOTIDE SEQUENCE</scope>
    <source>
        <strain evidence="7">153920</strain>
    </source>
</reference>
<evidence type="ECO:0000256" key="1">
    <source>
        <dbReference type="ARBA" id="ARBA00004141"/>
    </source>
</evidence>
<feature type="transmembrane region" description="Helical" evidence="5">
    <location>
        <begin position="177"/>
        <end position="196"/>
    </location>
</feature>
<feature type="transmembrane region" description="Helical" evidence="5">
    <location>
        <begin position="253"/>
        <end position="275"/>
    </location>
</feature>
<proteinExistence type="predicted"/>
<dbReference type="PANTHER" id="PTHR23518">
    <property type="entry name" value="C-METHYLTRANSFERASE"/>
    <property type="match status" value="1"/>
</dbReference>
<dbReference type="PANTHER" id="PTHR23518:SF2">
    <property type="entry name" value="MAJOR FACILITATOR SUPERFAMILY TRANSPORTER"/>
    <property type="match status" value="1"/>
</dbReference>
<sequence>MSHGRRAPGGSGRRAIPRTVWMLGLVSLFMDLSSELIHSLLPIFLVSGLGASVLAVGVIEGVAEATALIVKIFSGAISDYLGRRKGLLLAGYGLAALSKPLFPLAHSVGTVFIARFIDRIGKGIRGAPRDALVADVTPPEIRGAAFGLRQSLDTVGAVLGPGLAVGLMLVLTDIRHVLWFAVVPGVVAMGLLWWGVRETRPPPDEARPLRSPIRWRAAGDFEAAYWRVVLIGAVFTLARFSEAFLILRAQDMGLAMAWAPAVLIVMSLFFTLSAYPAGWLSDRMPRTAVLAVGLVLLLLADLALALTGGGVWLLLAGAALWGLHMGFSQGILAAMVADTTPAGLKGTAFGIFNLASGVCMLLASVLAGGLWQAWGPSATFLAGAGFAAAALLGLAVPAAGRRRPHT</sequence>
<comment type="subcellular location">
    <subcellularLocation>
        <location evidence="1">Membrane</location>
        <topology evidence="1">Multi-pass membrane protein</topology>
    </subcellularLocation>
</comment>
<protein>
    <submittedName>
        <fullName evidence="7">MFS transporter</fullName>
    </submittedName>
</protein>
<feature type="transmembrane region" description="Helical" evidence="5">
    <location>
        <begin position="20"/>
        <end position="37"/>
    </location>
</feature>
<dbReference type="GO" id="GO:0022857">
    <property type="term" value="F:transmembrane transporter activity"/>
    <property type="evidence" value="ECO:0007669"/>
    <property type="project" value="InterPro"/>
</dbReference>
<keyword evidence="3 5" id="KW-1133">Transmembrane helix</keyword>
<feature type="transmembrane region" description="Helical" evidence="5">
    <location>
        <begin position="312"/>
        <end position="337"/>
    </location>
</feature>
<dbReference type="AlphaFoldDB" id="A0AB39CFY9"/>
<dbReference type="InterPro" id="IPR011701">
    <property type="entry name" value="MFS"/>
</dbReference>
<keyword evidence="4 5" id="KW-0472">Membrane</keyword>
<feature type="transmembrane region" description="Helical" evidence="5">
    <location>
        <begin position="152"/>
        <end position="171"/>
    </location>
</feature>